<name>A0A1G9EST8_9GAMM</name>
<dbReference type="GO" id="GO:0016758">
    <property type="term" value="F:hexosyltransferase activity"/>
    <property type="evidence" value="ECO:0007669"/>
    <property type="project" value="TreeGrafter"/>
</dbReference>
<keyword evidence="4" id="KW-1185">Reference proteome</keyword>
<dbReference type="InterPro" id="IPR001296">
    <property type="entry name" value="Glyco_trans_1"/>
</dbReference>
<proteinExistence type="predicted"/>
<dbReference type="STRING" id="48727.SAMN05192555_101216"/>
<evidence type="ECO:0000313" key="3">
    <source>
        <dbReference type="EMBL" id="SDK79247.1"/>
    </source>
</evidence>
<dbReference type="Proteomes" id="UP000199107">
    <property type="component" value="Unassembled WGS sequence"/>
</dbReference>
<evidence type="ECO:0000313" key="4">
    <source>
        <dbReference type="Proteomes" id="UP000199107"/>
    </source>
</evidence>
<dbReference type="EMBL" id="FNGH01000001">
    <property type="protein sequence ID" value="SDK79247.1"/>
    <property type="molecule type" value="Genomic_DNA"/>
</dbReference>
<dbReference type="RefSeq" id="WP_089656664.1">
    <property type="nucleotide sequence ID" value="NZ_FNGH01000001.1"/>
</dbReference>
<dbReference type="AlphaFoldDB" id="A0A1G9EST8"/>
<feature type="domain" description="Glycosyl transferase family 1" evidence="1">
    <location>
        <begin position="196"/>
        <end position="358"/>
    </location>
</feature>
<sequence length="391" mass="43237">MTVSTCRIAHLQLLPLLTGVQRVSLDELERLPSSFIRSLICQGEGALTAEARACGIEVLTAPHLQRSIRPLADGRALWQLWRYFHARNVDVVHTHSSKTGVLGRLAACLAGVPCIVHTVHGFAFPAARSGLQRRLFQTMEWLGGRCAHRVICLHEGDARICLEQLKLPAHKVVVLPNGVDLDKYRPPATDDRLSLRCQLGLPRDRVLVTMVGRLWEQKDPGCLVDAYCALWEDGDPGADLVLVGDGELQPLLEERVARAGLAEHVHFLGWRSDTPELLRASDMFVLPSRWEGMPLAILEAMATGLAVVVSDIPGNRHLVSHADHGVLFPAGDHVALGKALQCLLAQQDRRHALGRAARLHVETNHDIRMRVRHIEALYHQVLQPQALVLSD</sequence>
<feature type="domain" description="Glycosyltransferase subfamily 4-like N-terminal" evidence="2">
    <location>
        <begin position="19"/>
        <end position="178"/>
    </location>
</feature>
<accession>A0A1G9EST8</accession>
<dbReference type="SUPFAM" id="SSF53756">
    <property type="entry name" value="UDP-Glycosyltransferase/glycogen phosphorylase"/>
    <property type="match status" value="1"/>
</dbReference>
<dbReference type="InterPro" id="IPR028098">
    <property type="entry name" value="Glyco_trans_4-like_N"/>
</dbReference>
<dbReference type="Pfam" id="PF13579">
    <property type="entry name" value="Glyco_trans_4_4"/>
    <property type="match status" value="1"/>
</dbReference>
<reference evidence="4" key="1">
    <citation type="submission" date="2016-10" db="EMBL/GenBank/DDBJ databases">
        <authorList>
            <person name="Varghese N."/>
            <person name="Submissions S."/>
        </authorList>
    </citation>
    <scope>NUCLEOTIDE SEQUENCE [LARGE SCALE GENOMIC DNA]</scope>
    <source>
        <strain evidence="4">AAP</strain>
    </source>
</reference>
<protein>
    <submittedName>
        <fullName evidence="3">Glycosyltransferase involved in cell wall bisynthesis</fullName>
    </submittedName>
</protein>
<dbReference type="PANTHER" id="PTHR45947">
    <property type="entry name" value="SULFOQUINOVOSYL TRANSFERASE SQD2"/>
    <property type="match status" value="1"/>
</dbReference>
<gene>
    <name evidence="3" type="ORF">SAMN05192555_101216</name>
</gene>
<evidence type="ECO:0000259" key="2">
    <source>
        <dbReference type="Pfam" id="PF13579"/>
    </source>
</evidence>
<dbReference type="Pfam" id="PF00534">
    <property type="entry name" value="Glycos_transf_1"/>
    <property type="match status" value="1"/>
</dbReference>
<dbReference type="InterPro" id="IPR050194">
    <property type="entry name" value="Glycosyltransferase_grp1"/>
</dbReference>
<dbReference type="CDD" id="cd03808">
    <property type="entry name" value="GT4_CapM-like"/>
    <property type="match status" value="1"/>
</dbReference>
<organism evidence="3 4">
    <name type="scientific">Franzmannia pantelleriensis</name>
    <dbReference type="NCBI Taxonomy" id="48727"/>
    <lineage>
        <taxon>Bacteria</taxon>
        <taxon>Pseudomonadati</taxon>
        <taxon>Pseudomonadota</taxon>
        <taxon>Gammaproteobacteria</taxon>
        <taxon>Oceanospirillales</taxon>
        <taxon>Halomonadaceae</taxon>
        <taxon>Franzmannia</taxon>
    </lineage>
</organism>
<keyword evidence="3" id="KW-0808">Transferase</keyword>
<dbReference type="Gene3D" id="3.40.50.2000">
    <property type="entry name" value="Glycogen Phosphorylase B"/>
    <property type="match status" value="2"/>
</dbReference>
<dbReference type="OrthoDB" id="9804196at2"/>
<dbReference type="PANTHER" id="PTHR45947:SF3">
    <property type="entry name" value="SULFOQUINOVOSYL TRANSFERASE SQD2"/>
    <property type="match status" value="1"/>
</dbReference>
<evidence type="ECO:0000259" key="1">
    <source>
        <dbReference type="Pfam" id="PF00534"/>
    </source>
</evidence>